<evidence type="ECO:0000313" key="4">
    <source>
        <dbReference type="Proteomes" id="UP000298663"/>
    </source>
</evidence>
<evidence type="ECO:0000259" key="2">
    <source>
        <dbReference type="Pfam" id="PF10328"/>
    </source>
</evidence>
<dbReference type="InterPro" id="IPR019430">
    <property type="entry name" value="7TM_GPCR_serpentine_rcpt_Srx"/>
</dbReference>
<dbReference type="PANTHER" id="PTHR22718">
    <property type="entry name" value="SERPENTINE RECEPTOR, CLASS X"/>
    <property type="match status" value="1"/>
</dbReference>
<feature type="transmembrane region" description="Helical" evidence="1">
    <location>
        <begin position="171"/>
        <end position="194"/>
    </location>
</feature>
<dbReference type="AlphaFoldDB" id="A0A4U5LUG7"/>
<dbReference type="PANTHER" id="PTHR22718:SF11">
    <property type="entry name" value="7TM GPCR SERPENTINE RECEPTOR CLASS X (SRX) DOMAIN-CONTAINING PROTEIN"/>
    <property type="match status" value="1"/>
</dbReference>
<dbReference type="OrthoDB" id="10399451at2759"/>
<evidence type="ECO:0000256" key="1">
    <source>
        <dbReference type="SAM" id="Phobius"/>
    </source>
</evidence>
<keyword evidence="4" id="KW-1185">Reference proteome</keyword>
<comment type="caution">
    <text evidence="3">The sequence shown here is derived from an EMBL/GenBank/DDBJ whole genome shotgun (WGS) entry which is preliminary data.</text>
</comment>
<sequence>MASGLDRHFLGCLYFVISIVGLSLHGLVCYIIISRKEFRQHMAYIIMFNAGLFDSTILISGLNASAMTLLNSKFIVEQLFGGIQNSSWMVTISIDLLLALNRLDVICLNLKLHSTTKHRIAAVCLSAQWLYWLGLLVCHLLKDSGVRYSLNDLFFHITENPVSQVIATIELYTTGPFCCVVLVIYLIIGVSMLWKRHMHFKNSISIKTSSQEIRILGQAVIMFSFVFGIVLCWHLGGYILPASVWSGRGIYISFLLRAGMGPVMVLVFNKRFRLTTEDIIRGNEVSSVVKVTSVALSSARKSNSQRN</sequence>
<feature type="transmembrane region" description="Helical" evidence="1">
    <location>
        <begin position="45"/>
        <end position="66"/>
    </location>
</feature>
<evidence type="ECO:0000313" key="3">
    <source>
        <dbReference type="EMBL" id="TKR59754.1"/>
    </source>
</evidence>
<dbReference type="Pfam" id="PF10328">
    <property type="entry name" value="7TM_GPCR_Srx"/>
    <property type="match status" value="1"/>
</dbReference>
<keyword evidence="1" id="KW-0472">Membrane</keyword>
<feature type="transmembrane region" description="Helical" evidence="1">
    <location>
        <begin position="120"/>
        <end position="142"/>
    </location>
</feature>
<keyword evidence="1" id="KW-0812">Transmembrane</keyword>
<feature type="transmembrane region" description="Helical" evidence="1">
    <location>
        <begin position="86"/>
        <end position="108"/>
    </location>
</feature>
<reference evidence="3 4" key="1">
    <citation type="journal article" date="2015" name="Genome Biol.">
        <title>Comparative genomics of Steinernema reveals deeply conserved gene regulatory networks.</title>
        <authorList>
            <person name="Dillman A.R."/>
            <person name="Macchietto M."/>
            <person name="Porter C.F."/>
            <person name="Rogers A."/>
            <person name="Williams B."/>
            <person name="Antoshechkin I."/>
            <person name="Lee M.M."/>
            <person name="Goodwin Z."/>
            <person name="Lu X."/>
            <person name="Lewis E.E."/>
            <person name="Goodrich-Blair H."/>
            <person name="Stock S.P."/>
            <person name="Adams B.J."/>
            <person name="Sternberg P.W."/>
            <person name="Mortazavi A."/>
        </authorList>
    </citation>
    <scope>NUCLEOTIDE SEQUENCE [LARGE SCALE GENOMIC DNA]</scope>
    <source>
        <strain evidence="3 4">ALL</strain>
    </source>
</reference>
<feature type="transmembrane region" description="Helical" evidence="1">
    <location>
        <begin position="215"/>
        <end position="236"/>
    </location>
</feature>
<dbReference type="Gene3D" id="1.20.1070.10">
    <property type="entry name" value="Rhodopsin 7-helix transmembrane proteins"/>
    <property type="match status" value="1"/>
</dbReference>
<dbReference type="SUPFAM" id="SSF81321">
    <property type="entry name" value="Family A G protein-coupled receptor-like"/>
    <property type="match status" value="1"/>
</dbReference>
<protein>
    <recommendedName>
        <fullName evidence="2">7TM GPCR serpentine receptor class x (Srx) domain-containing protein</fullName>
    </recommendedName>
</protein>
<dbReference type="Proteomes" id="UP000298663">
    <property type="component" value="Unassembled WGS sequence"/>
</dbReference>
<dbReference type="CDD" id="cd00637">
    <property type="entry name" value="7tm_classA_rhodopsin-like"/>
    <property type="match status" value="1"/>
</dbReference>
<feature type="transmembrane region" description="Helical" evidence="1">
    <location>
        <begin position="13"/>
        <end position="33"/>
    </location>
</feature>
<name>A0A4U5LUG7_STECR</name>
<feature type="domain" description="7TM GPCR serpentine receptor class x (Srx)" evidence="2">
    <location>
        <begin position="15"/>
        <end position="234"/>
    </location>
</feature>
<accession>A0A4U5LUG7</accession>
<gene>
    <name evidence="3" type="ORF">L596_029381</name>
</gene>
<feature type="transmembrane region" description="Helical" evidence="1">
    <location>
        <begin position="248"/>
        <end position="268"/>
    </location>
</feature>
<dbReference type="EMBL" id="AZBU02000012">
    <property type="protein sequence ID" value="TKR59754.1"/>
    <property type="molecule type" value="Genomic_DNA"/>
</dbReference>
<proteinExistence type="predicted"/>
<reference evidence="3 4" key="2">
    <citation type="journal article" date="2019" name="G3 (Bethesda)">
        <title>Hybrid Assembly of the Genome of the Entomopathogenic Nematode Steinernema carpocapsae Identifies the X-Chromosome.</title>
        <authorList>
            <person name="Serra L."/>
            <person name="Macchietto M."/>
            <person name="Macias-Munoz A."/>
            <person name="McGill C.J."/>
            <person name="Rodriguez I.M."/>
            <person name="Rodriguez B."/>
            <person name="Murad R."/>
            <person name="Mortazavi A."/>
        </authorList>
    </citation>
    <scope>NUCLEOTIDE SEQUENCE [LARGE SCALE GENOMIC DNA]</scope>
    <source>
        <strain evidence="3 4">ALL</strain>
    </source>
</reference>
<keyword evidence="1" id="KW-1133">Transmembrane helix</keyword>
<organism evidence="3 4">
    <name type="scientific">Steinernema carpocapsae</name>
    <name type="common">Entomopathogenic nematode</name>
    <dbReference type="NCBI Taxonomy" id="34508"/>
    <lineage>
        <taxon>Eukaryota</taxon>
        <taxon>Metazoa</taxon>
        <taxon>Ecdysozoa</taxon>
        <taxon>Nematoda</taxon>
        <taxon>Chromadorea</taxon>
        <taxon>Rhabditida</taxon>
        <taxon>Tylenchina</taxon>
        <taxon>Panagrolaimomorpha</taxon>
        <taxon>Strongyloidoidea</taxon>
        <taxon>Steinernematidae</taxon>
        <taxon>Steinernema</taxon>
    </lineage>
</organism>